<evidence type="ECO:0000259" key="6">
    <source>
        <dbReference type="Pfam" id="PF07980"/>
    </source>
</evidence>
<dbReference type="Pfam" id="PF07980">
    <property type="entry name" value="SusD_RagB"/>
    <property type="match status" value="1"/>
</dbReference>
<evidence type="ECO:0000256" key="5">
    <source>
        <dbReference type="ARBA" id="ARBA00023237"/>
    </source>
</evidence>
<keyword evidence="4" id="KW-0472">Membrane</keyword>
<evidence type="ECO:0000256" key="3">
    <source>
        <dbReference type="ARBA" id="ARBA00022729"/>
    </source>
</evidence>
<gene>
    <name evidence="8" type="ORF">SAMN05660461_1275</name>
</gene>
<dbReference type="EMBL" id="FUZZ01000001">
    <property type="protein sequence ID" value="SKC98780.1"/>
    <property type="molecule type" value="Genomic_DNA"/>
</dbReference>
<evidence type="ECO:0000313" key="8">
    <source>
        <dbReference type="EMBL" id="SKC98780.1"/>
    </source>
</evidence>
<comment type="similarity">
    <text evidence="2">Belongs to the SusD family.</text>
</comment>
<comment type="subcellular location">
    <subcellularLocation>
        <location evidence="1">Cell outer membrane</location>
    </subcellularLocation>
</comment>
<dbReference type="Pfam" id="PF14322">
    <property type="entry name" value="SusD-like_3"/>
    <property type="match status" value="1"/>
</dbReference>
<dbReference type="InterPro" id="IPR012944">
    <property type="entry name" value="SusD_RagB_dom"/>
</dbReference>
<dbReference type="AlphaFoldDB" id="A0A1T5NE50"/>
<reference evidence="8 9" key="1">
    <citation type="submission" date="2017-02" db="EMBL/GenBank/DDBJ databases">
        <authorList>
            <person name="Peterson S.W."/>
        </authorList>
    </citation>
    <scope>NUCLEOTIDE SEQUENCE [LARGE SCALE GENOMIC DNA]</scope>
    <source>
        <strain evidence="8 9">DSM 18108</strain>
    </source>
</reference>
<feature type="domain" description="SusD-like N-terminal" evidence="7">
    <location>
        <begin position="97"/>
        <end position="201"/>
    </location>
</feature>
<accession>A0A1T5NE50</accession>
<dbReference type="Gene3D" id="2.20.20.130">
    <property type="match status" value="1"/>
</dbReference>
<proteinExistence type="inferred from homology"/>
<dbReference type="PROSITE" id="PS51257">
    <property type="entry name" value="PROKAR_LIPOPROTEIN"/>
    <property type="match status" value="1"/>
</dbReference>
<dbReference type="InterPro" id="IPR011990">
    <property type="entry name" value="TPR-like_helical_dom_sf"/>
</dbReference>
<dbReference type="Proteomes" id="UP000190166">
    <property type="component" value="Unassembled WGS sequence"/>
</dbReference>
<sequence length="484" mass="54760">MKKYLVLILLLTTSCSKWLDIKPISEVSGDELFKTEDGFKDALNGLYSLCLNEEIYGKELMGGLPDVLAQNYAIPVIDGGGYRQAAIYNYKDKSLIGRKDKIWQRLYEVIANSNLILAKVDQQKSILSGVNYGLIKGESLAMRAWCHFDALRLFAPSFASKPAAQGVPYVTEFSKDAAPMQTVTALLDSVIKDLTAAKEILRGVDPILNAGYKVGYMIRDSSTEGNGEMFVQQRRHRLNYYAVCGELARVYLYKNDQVHALQNALEIINAKKFPWTRQEDFMNGNDAKKDRILYKELIFGYYMPNRKDAMNDQFRKGNGQGLFISSTEGKNIYEVAGIGGEDFRFKQWFSEQSVNSTTYLQLEKYKRTDDNLHYLMGPALRLSEIYYIAAECTFATAPDKAWAYFNEVRLYRGIGPYSGPADANSFYTELLKEARKELYGEGQLFYMYKRLNRPILGLGGKPVAASDGVFVLPLPDDEIAYGNR</sequence>
<dbReference type="RefSeq" id="WP_079468549.1">
    <property type="nucleotide sequence ID" value="NZ_FUZZ01000001.1"/>
</dbReference>
<keyword evidence="9" id="KW-1185">Reference proteome</keyword>
<evidence type="ECO:0000256" key="1">
    <source>
        <dbReference type="ARBA" id="ARBA00004442"/>
    </source>
</evidence>
<keyword evidence="3" id="KW-0732">Signal</keyword>
<keyword evidence="5" id="KW-0998">Cell outer membrane</keyword>
<dbReference type="STRING" id="393003.SAMN05660461_1275"/>
<protein>
    <submittedName>
        <fullName evidence="8">SusD family protein</fullName>
    </submittedName>
</protein>
<evidence type="ECO:0000259" key="7">
    <source>
        <dbReference type="Pfam" id="PF14322"/>
    </source>
</evidence>
<evidence type="ECO:0000256" key="2">
    <source>
        <dbReference type="ARBA" id="ARBA00006275"/>
    </source>
</evidence>
<dbReference type="Gene3D" id="1.25.40.390">
    <property type="match status" value="1"/>
</dbReference>
<feature type="domain" description="RagB/SusD" evidence="6">
    <location>
        <begin position="378"/>
        <end position="450"/>
    </location>
</feature>
<dbReference type="Gene3D" id="1.25.40.900">
    <property type="match status" value="1"/>
</dbReference>
<evidence type="ECO:0000313" key="9">
    <source>
        <dbReference type="Proteomes" id="UP000190166"/>
    </source>
</evidence>
<evidence type="ECO:0000256" key="4">
    <source>
        <dbReference type="ARBA" id="ARBA00023136"/>
    </source>
</evidence>
<organism evidence="8 9">
    <name type="scientific">Chitinophaga ginsengisegetis</name>
    <dbReference type="NCBI Taxonomy" id="393003"/>
    <lineage>
        <taxon>Bacteria</taxon>
        <taxon>Pseudomonadati</taxon>
        <taxon>Bacteroidota</taxon>
        <taxon>Chitinophagia</taxon>
        <taxon>Chitinophagales</taxon>
        <taxon>Chitinophagaceae</taxon>
        <taxon>Chitinophaga</taxon>
    </lineage>
</organism>
<dbReference type="GO" id="GO:0009279">
    <property type="term" value="C:cell outer membrane"/>
    <property type="evidence" value="ECO:0007669"/>
    <property type="project" value="UniProtKB-SubCell"/>
</dbReference>
<dbReference type="InterPro" id="IPR033985">
    <property type="entry name" value="SusD-like_N"/>
</dbReference>
<dbReference type="SUPFAM" id="SSF48452">
    <property type="entry name" value="TPR-like"/>
    <property type="match status" value="1"/>
</dbReference>
<name>A0A1T5NE50_9BACT</name>